<evidence type="ECO:0000259" key="4">
    <source>
        <dbReference type="Pfam" id="PF00171"/>
    </source>
</evidence>
<keyword evidence="3" id="KW-0560">Oxidoreductase</keyword>
<dbReference type="FunFam" id="3.40.309.10:FF:000009">
    <property type="entry name" value="Aldehyde dehydrogenase A"/>
    <property type="match status" value="1"/>
</dbReference>
<name>A0A550I7G5_9FLAO</name>
<proteinExistence type="inferred from homology"/>
<dbReference type="InterPro" id="IPR016160">
    <property type="entry name" value="Ald_DH_CS_CYS"/>
</dbReference>
<dbReference type="GO" id="GO:0004777">
    <property type="term" value="F:succinate-semialdehyde dehydrogenase (NAD+) activity"/>
    <property type="evidence" value="ECO:0007669"/>
    <property type="project" value="TreeGrafter"/>
</dbReference>
<keyword evidence="2" id="KW-0521">NADP</keyword>
<dbReference type="InterPro" id="IPR044148">
    <property type="entry name" value="ALDH_GabD1-like"/>
</dbReference>
<dbReference type="Pfam" id="PF00171">
    <property type="entry name" value="Aldedh"/>
    <property type="match status" value="1"/>
</dbReference>
<dbReference type="Proteomes" id="UP000315131">
    <property type="component" value="Unassembled WGS sequence"/>
</dbReference>
<dbReference type="InterPro" id="IPR016163">
    <property type="entry name" value="Ald_DH_C"/>
</dbReference>
<evidence type="ECO:0000256" key="3">
    <source>
        <dbReference type="ARBA" id="ARBA00023002"/>
    </source>
</evidence>
<protein>
    <submittedName>
        <fullName evidence="5">NAD-dependent succinate-semialdehyde dehydrogenase</fullName>
    </submittedName>
</protein>
<dbReference type="EMBL" id="VHSF01000001">
    <property type="protein sequence ID" value="TRO66768.1"/>
    <property type="molecule type" value="Genomic_DNA"/>
</dbReference>
<dbReference type="Gene3D" id="3.40.605.10">
    <property type="entry name" value="Aldehyde Dehydrogenase, Chain A, domain 1"/>
    <property type="match status" value="1"/>
</dbReference>
<evidence type="ECO:0000256" key="2">
    <source>
        <dbReference type="ARBA" id="ARBA00022857"/>
    </source>
</evidence>
<dbReference type="PROSITE" id="PS00070">
    <property type="entry name" value="ALDEHYDE_DEHYDR_CYS"/>
    <property type="match status" value="1"/>
</dbReference>
<gene>
    <name evidence="5" type="ORF">FGM01_02435</name>
</gene>
<comment type="similarity">
    <text evidence="1">Belongs to the aldehyde dehydrogenase family.</text>
</comment>
<dbReference type="FunFam" id="3.40.605.10:FF:000012">
    <property type="entry name" value="NAD-dependent succinate-semialdehyde dehydrogenase"/>
    <property type="match status" value="1"/>
</dbReference>
<keyword evidence="6" id="KW-1185">Reference proteome</keyword>
<dbReference type="PANTHER" id="PTHR43217:SF1">
    <property type="entry name" value="SUCCINATE SEMIALDEHYDE DEHYDROGENASE [NAD(P)+] SAD"/>
    <property type="match status" value="1"/>
</dbReference>
<dbReference type="Gene3D" id="3.40.309.10">
    <property type="entry name" value="Aldehyde Dehydrogenase, Chain A, domain 2"/>
    <property type="match status" value="1"/>
</dbReference>
<accession>A0A550I7G5</accession>
<evidence type="ECO:0000256" key="1">
    <source>
        <dbReference type="ARBA" id="ARBA00009986"/>
    </source>
</evidence>
<dbReference type="GO" id="GO:0004030">
    <property type="term" value="F:aldehyde dehydrogenase [NAD(P)+] activity"/>
    <property type="evidence" value="ECO:0007669"/>
    <property type="project" value="InterPro"/>
</dbReference>
<comment type="caution">
    <text evidence="5">The sequence shown here is derived from an EMBL/GenBank/DDBJ whole genome shotgun (WGS) entry which is preliminary data.</text>
</comment>
<organism evidence="5 6">
    <name type="scientific">Christiangramia sabulilitoris</name>
    <dbReference type="NCBI Taxonomy" id="2583991"/>
    <lineage>
        <taxon>Bacteria</taxon>
        <taxon>Pseudomonadati</taxon>
        <taxon>Bacteroidota</taxon>
        <taxon>Flavobacteriia</taxon>
        <taxon>Flavobacteriales</taxon>
        <taxon>Flavobacteriaceae</taxon>
        <taxon>Christiangramia</taxon>
    </lineage>
</organism>
<dbReference type="CDD" id="cd07100">
    <property type="entry name" value="ALDH_SSADH1_GabD1"/>
    <property type="match status" value="1"/>
</dbReference>
<dbReference type="OrthoDB" id="9762913at2"/>
<dbReference type="InterPro" id="IPR016161">
    <property type="entry name" value="Ald_DH/histidinol_DH"/>
</dbReference>
<sequence>MSEEKKLTTTNPATGKTIDTYDMMTDQELEQGIKDCHEAFLEWKGRSAEDRAGVIRNIGKKLAEHKDELASLMTKEMGKLVKQSVQELELCTDICNYTADNAPDSLKDEERELPDGGRGYISYSPLGVIYGIQPWNFPSYQVVRYSIANLMAGNGVLLKHAENVTGCALMLEKIYREAGLPEHLFKVLLISHDQSDSVIENDLVRGVTLTGSPNAGKVIGEKAGKALKKTVLELGSNDAYIVLEDADLDLAVKTCVQGRLYNNGETCVAAKRFIVVDKVYEDFKKAFVEQMSGIKAGDPTSDDSDIGPMARKDLREELHEQVEESVKKGAKILCGGEMPDGDGYFYPATVLDELKPGMPAYDDELFGPVASLIKAKDADDAMRIANDSRFGLGGGIFSKDEEKARKLAKYHFDTGMVFINSFGLAKPNMPFGGVKDSGYGREHGTFGLHEFVNVKAVMFA</sequence>
<dbReference type="InterPro" id="IPR015590">
    <property type="entry name" value="Aldehyde_DH_dom"/>
</dbReference>
<feature type="domain" description="Aldehyde dehydrogenase" evidence="4">
    <location>
        <begin position="3"/>
        <end position="457"/>
    </location>
</feature>
<dbReference type="InterPro" id="IPR047110">
    <property type="entry name" value="GABD/Sad-like"/>
</dbReference>
<dbReference type="AlphaFoldDB" id="A0A550I7G5"/>
<reference evidence="5 6" key="1">
    <citation type="submission" date="2019-06" db="EMBL/GenBank/DDBJ databases">
        <title>Gramella sabulilitoris sp. nov., isolated from a marine sand.</title>
        <authorList>
            <person name="Yoon J.-H."/>
        </authorList>
    </citation>
    <scope>NUCLEOTIDE SEQUENCE [LARGE SCALE GENOMIC DNA]</scope>
    <source>
        <strain evidence="5 6">HSMS-1</strain>
    </source>
</reference>
<evidence type="ECO:0000313" key="6">
    <source>
        <dbReference type="Proteomes" id="UP000315131"/>
    </source>
</evidence>
<evidence type="ECO:0000313" key="5">
    <source>
        <dbReference type="EMBL" id="TRO66768.1"/>
    </source>
</evidence>
<dbReference type="PANTHER" id="PTHR43217">
    <property type="entry name" value="SUCCINATE SEMIALDEHYDE DEHYDROGENASE [NAD(P)+] SAD"/>
    <property type="match status" value="1"/>
</dbReference>
<dbReference type="InterPro" id="IPR016162">
    <property type="entry name" value="Ald_DH_N"/>
</dbReference>
<dbReference type="SUPFAM" id="SSF53720">
    <property type="entry name" value="ALDH-like"/>
    <property type="match status" value="1"/>
</dbReference>
<dbReference type="RefSeq" id="WP_143409547.1">
    <property type="nucleotide sequence ID" value="NZ_VHSF01000001.1"/>
</dbReference>